<proteinExistence type="predicted"/>
<comment type="caution">
    <text evidence="1">The sequence shown here is derived from an EMBL/GenBank/DDBJ whole genome shotgun (WGS) entry which is preliminary data.</text>
</comment>
<sequence>MGTHNIIEPAQLLQLQMNHVSTIYETYHSLLQNHPKEKANELTKHYCMNYFPKTVDEQLAVLEFLYMNDHFKELKKILRSHDFLEEVTFLYKILLNRLEKHFSIKDILSIESLEFKHPSLKCLHVYTIIYLYYDLKKYTGLDKFIDQCYLKLSDVREPLFHYYMKIRFNELTFHHYWKTNSIILAKKYAYKVLNMSLSPRKLSAVHHNLALCYVFEGFTPAFDNAQIALDIAKKHNFHSMISSLEHHTIPFICAFHHQTNAISTPDPIETAHLAIANKQINKAVEILSSLKTLTPFQECYLGVATENKKLLHQSERRFIDEYGDHFFAMLPKYYLERLK</sequence>
<dbReference type="NCBIfam" id="NF038310">
    <property type="entry name" value="lysogeny_AimR"/>
    <property type="match status" value="1"/>
</dbReference>
<organism evidence="1 2">
    <name type="scientific">Halobacillus seohaensis</name>
    <dbReference type="NCBI Taxonomy" id="447421"/>
    <lineage>
        <taxon>Bacteria</taxon>
        <taxon>Bacillati</taxon>
        <taxon>Bacillota</taxon>
        <taxon>Bacilli</taxon>
        <taxon>Bacillales</taxon>
        <taxon>Bacillaceae</taxon>
        <taxon>Halobacillus</taxon>
    </lineage>
</organism>
<dbReference type="EMBL" id="JBHSZV010000021">
    <property type="protein sequence ID" value="MFC7061992.1"/>
    <property type="molecule type" value="Genomic_DNA"/>
</dbReference>
<accession>A0ABW2EI99</accession>
<name>A0ABW2EI99_9BACI</name>
<dbReference type="InterPro" id="IPR047705">
    <property type="entry name" value="AimR-like"/>
</dbReference>
<dbReference type="Pfam" id="PF22871">
    <property type="entry name" value="AimR"/>
    <property type="match status" value="1"/>
</dbReference>
<reference evidence="2" key="1">
    <citation type="journal article" date="2019" name="Int. J. Syst. Evol. Microbiol.">
        <title>The Global Catalogue of Microorganisms (GCM) 10K type strain sequencing project: providing services to taxonomists for standard genome sequencing and annotation.</title>
        <authorList>
            <consortium name="The Broad Institute Genomics Platform"/>
            <consortium name="The Broad Institute Genome Sequencing Center for Infectious Disease"/>
            <person name="Wu L."/>
            <person name="Ma J."/>
        </authorList>
    </citation>
    <scope>NUCLEOTIDE SEQUENCE [LARGE SCALE GENOMIC DNA]</scope>
    <source>
        <strain evidence="2">CGMCC 4.1621</strain>
    </source>
</reference>
<keyword evidence="2" id="KW-1185">Reference proteome</keyword>
<evidence type="ECO:0000313" key="1">
    <source>
        <dbReference type="EMBL" id="MFC7061992.1"/>
    </source>
</evidence>
<dbReference type="Proteomes" id="UP001596410">
    <property type="component" value="Unassembled WGS sequence"/>
</dbReference>
<evidence type="ECO:0000313" key="2">
    <source>
        <dbReference type="Proteomes" id="UP001596410"/>
    </source>
</evidence>
<gene>
    <name evidence="1" type="ORF">ACFQIC_08980</name>
</gene>
<keyword evidence="1" id="KW-0675">Receptor</keyword>
<dbReference type="RefSeq" id="WP_204709018.1">
    <property type="nucleotide sequence ID" value="NZ_JBHSZV010000021.1"/>
</dbReference>
<protein>
    <submittedName>
        <fullName evidence="1">AimR family lysis-lysogeny pheromone receptor</fullName>
    </submittedName>
</protein>